<dbReference type="Gene3D" id="2.60.40.10">
    <property type="entry name" value="Immunoglobulins"/>
    <property type="match status" value="1"/>
</dbReference>
<evidence type="ECO:0000256" key="1">
    <source>
        <dbReference type="SAM" id="Phobius"/>
    </source>
</evidence>
<accession>A0A8J6T585</accession>
<dbReference type="EMBL" id="JACNJD010000124">
    <property type="protein sequence ID" value="MBC8176331.1"/>
    <property type="molecule type" value="Genomic_DNA"/>
</dbReference>
<name>A0A8J6T585_9DELT</name>
<organism evidence="2 3">
    <name type="scientific">Candidatus Desulfacyla euxinica</name>
    <dbReference type="NCBI Taxonomy" id="2841693"/>
    <lineage>
        <taxon>Bacteria</taxon>
        <taxon>Deltaproteobacteria</taxon>
        <taxon>Candidatus Desulfacyla</taxon>
    </lineage>
</organism>
<dbReference type="InterPro" id="IPR013783">
    <property type="entry name" value="Ig-like_fold"/>
</dbReference>
<keyword evidence="1" id="KW-1133">Transmembrane helix</keyword>
<keyword evidence="1" id="KW-0812">Transmembrane</keyword>
<feature type="transmembrane region" description="Helical" evidence="1">
    <location>
        <begin position="263"/>
        <end position="281"/>
    </location>
</feature>
<reference evidence="2 3" key="1">
    <citation type="submission" date="2020-08" db="EMBL/GenBank/DDBJ databases">
        <title>Bridging the membrane lipid divide: bacteria of the FCB group superphylum have the potential to synthesize archaeal ether lipids.</title>
        <authorList>
            <person name="Villanueva L."/>
            <person name="Von Meijenfeldt F.A.B."/>
            <person name="Westbye A.B."/>
            <person name="Yadav S."/>
            <person name="Hopmans E.C."/>
            <person name="Dutilh B.E."/>
            <person name="Sinninghe Damste J.S."/>
        </authorList>
    </citation>
    <scope>NUCLEOTIDE SEQUENCE [LARGE SCALE GENOMIC DNA]</scope>
    <source>
        <strain evidence="2">NIOZ-UU27</strain>
    </source>
</reference>
<evidence type="ECO:0000313" key="2">
    <source>
        <dbReference type="EMBL" id="MBC8176331.1"/>
    </source>
</evidence>
<dbReference type="AlphaFoldDB" id="A0A8J6T585"/>
<sequence>MSPNTNKYLTTQSRLERDLTRSASGLFAILFASIFACAAPALAGILKIETQTTVEVTPDLLKTSVIFTNNGTAPAYNLQVHLNALGRQENSPVIPQLDPGQSDRARFERNVTGVRKGRYPMTVRVDFHDANQYPFSALSGMTFHVGEDVNPSLIAQAKDITLNKNRILRFNLKNLGFESQKILATLVLPKEFSTPQARKTVDINQRAEKALDFEIGNFSALPGAIYPIFCYFEYDAEDTHYTAVTRTLVTVAKDENLFRRFRWLWISLAAVLAAILIIVIIREHVKRSLKHDPDSDQ</sequence>
<gene>
    <name evidence="2" type="ORF">H8E19_02925</name>
</gene>
<proteinExistence type="predicted"/>
<keyword evidence="1" id="KW-0472">Membrane</keyword>
<comment type="caution">
    <text evidence="2">The sequence shown here is derived from an EMBL/GenBank/DDBJ whole genome shotgun (WGS) entry which is preliminary data.</text>
</comment>
<protein>
    <submittedName>
        <fullName evidence="2">Uncharacterized protein</fullName>
    </submittedName>
</protein>
<dbReference type="Proteomes" id="UP000650524">
    <property type="component" value="Unassembled WGS sequence"/>
</dbReference>
<evidence type="ECO:0000313" key="3">
    <source>
        <dbReference type="Proteomes" id="UP000650524"/>
    </source>
</evidence>